<name>A0A840PCQ7_9ACTN</name>
<dbReference type="InterPro" id="IPR002252">
    <property type="entry name" value="Glyco_hydro_36"/>
</dbReference>
<evidence type="ECO:0000256" key="1">
    <source>
        <dbReference type="ARBA" id="ARBA00001255"/>
    </source>
</evidence>
<dbReference type="InterPro" id="IPR000111">
    <property type="entry name" value="Glyco_hydro_27/36_CS"/>
</dbReference>
<feature type="binding site" evidence="7">
    <location>
        <position position="427"/>
    </location>
    <ligand>
        <name>substrate</name>
    </ligand>
</feature>
<accession>A0A840PCQ7</accession>
<dbReference type="Gene3D" id="2.60.40.1180">
    <property type="entry name" value="Golgi alpha-mannosidase II"/>
    <property type="match status" value="1"/>
</dbReference>
<evidence type="ECO:0000256" key="5">
    <source>
        <dbReference type="PIRNR" id="PIRNR005536"/>
    </source>
</evidence>
<dbReference type="PIRSF" id="PIRSF005536">
    <property type="entry name" value="Agal"/>
    <property type="match status" value="1"/>
</dbReference>
<dbReference type="InterPro" id="IPR038417">
    <property type="entry name" value="Alpga-gal_N_sf"/>
</dbReference>
<dbReference type="InterPro" id="IPR017853">
    <property type="entry name" value="GH"/>
</dbReference>
<dbReference type="Gene3D" id="3.20.20.70">
    <property type="entry name" value="Aldolase class I"/>
    <property type="match status" value="1"/>
</dbReference>
<evidence type="ECO:0000256" key="4">
    <source>
        <dbReference type="ARBA" id="ARBA00023295"/>
    </source>
</evidence>
<dbReference type="PROSITE" id="PS00512">
    <property type="entry name" value="ALPHA_GALACTOSIDASE"/>
    <property type="match status" value="1"/>
</dbReference>
<feature type="binding site" evidence="7">
    <location>
        <position position="185"/>
    </location>
    <ligand>
        <name>substrate</name>
    </ligand>
</feature>
<comment type="catalytic activity">
    <reaction evidence="1 5">
        <text>Hydrolysis of terminal, non-reducing alpha-D-galactose residues in alpha-D-galactosides, including galactose oligosaccharides, galactomannans and galactolipids.</text>
        <dbReference type="EC" id="3.2.1.22"/>
    </reaction>
</comment>
<feature type="binding site" evidence="7">
    <location>
        <position position="509"/>
    </location>
    <ligand>
        <name>substrate</name>
    </ligand>
</feature>
<feature type="active site" description="Nucleophile" evidence="6">
    <location>
        <position position="462"/>
    </location>
</feature>
<feature type="domain" description="Glycosyl hydrolase family 36 N-terminal" evidence="9">
    <location>
        <begin position="37"/>
        <end position="271"/>
    </location>
</feature>
<dbReference type="PANTHER" id="PTHR43053">
    <property type="entry name" value="GLYCOSIDASE FAMILY 31"/>
    <property type="match status" value="1"/>
</dbReference>
<reference evidence="10 11" key="1">
    <citation type="submission" date="2020-08" db="EMBL/GenBank/DDBJ databases">
        <title>Genomic Encyclopedia of Type Strains, Phase IV (KMG-IV): sequencing the most valuable type-strain genomes for metagenomic binning, comparative biology and taxonomic classification.</title>
        <authorList>
            <person name="Goeker M."/>
        </authorList>
    </citation>
    <scope>NUCLEOTIDE SEQUENCE [LARGE SCALE GENOMIC DNA]</scope>
    <source>
        <strain evidence="10 11">DSM 45615</strain>
    </source>
</reference>
<dbReference type="InterPro" id="IPR050985">
    <property type="entry name" value="Alpha-glycosidase_related"/>
</dbReference>
<evidence type="ECO:0000313" key="11">
    <source>
        <dbReference type="Proteomes" id="UP000578449"/>
    </source>
</evidence>
<dbReference type="InterPro" id="IPR013785">
    <property type="entry name" value="Aldolase_TIM"/>
</dbReference>
<keyword evidence="3 5" id="KW-0378">Hydrolase</keyword>
<evidence type="ECO:0000256" key="3">
    <source>
        <dbReference type="ARBA" id="ARBA00022801"/>
    </source>
</evidence>
<evidence type="ECO:0000256" key="6">
    <source>
        <dbReference type="PIRSR" id="PIRSR005536-1"/>
    </source>
</evidence>
<gene>
    <name evidence="10" type="ORF">HNP84_006774</name>
</gene>
<feature type="active site" description="Proton donor" evidence="6">
    <location>
        <position position="531"/>
    </location>
</feature>
<dbReference type="GO" id="GO:0016052">
    <property type="term" value="P:carbohydrate catabolic process"/>
    <property type="evidence" value="ECO:0007669"/>
    <property type="project" value="InterPro"/>
</dbReference>
<dbReference type="GO" id="GO:0004557">
    <property type="term" value="F:alpha-galactosidase activity"/>
    <property type="evidence" value="ECO:0007669"/>
    <property type="project" value="UniProtKB-UniRule"/>
</dbReference>
<dbReference type="Gene3D" id="2.70.98.60">
    <property type="entry name" value="alpha-galactosidase from lactobacil brevis"/>
    <property type="match status" value="1"/>
</dbReference>
<evidence type="ECO:0000256" key="2">
    <source>
        <dbReference type="ARBA" id="ARBA00012755"/>
    </source>
</evidence>
<feature type="binding site" evidence="7">
    <location>
        <begin position="350"/>
        <end position="351"/>
    </location>
    <ligand>
        <name>substrate</name>
    </ligand>
</feature>
<keyword evidence="4 5" id="KW-0326">Glycosidase</keyword>
<dbReference type="InterPro" id="IPR031705">
    <property type="entry name" value="Glyco_hydro_36_C"/>
</dbReference>
<dbReference type="EMBL" id="JACHGN010000016">
    <property type="protein sequence ID" value="MBB5137022.1"/>
    <property type="molecule type" value="Genomic_DNA"/>
</dbReference>
<dbReference type="Pfam" id="PF16875">
    <property type="entry name" value="Glyco_hydro_36N"/>
    <property type="match status" value="1"/>
</dbReference>
<dbReference type="EC" id="3.2.1.22" evidence="2 5"/>
<dbReference type="Proteomes" id="UP000578449">
    <property type="component" value="Unassembled WGS sequence"/>
</dbReference>
<evidence type="ECO:0000259" key="9">
    <source>
        <dbReference type="Pfam" id="PF16875"/>
    </source>
</evidence>
<dbReference type="InterPro" id="IPR013780">
    <property type="entry name" value="Glyco_hydro_b"/>
</dbReference>
<keyword evidence="11" id="KW-1185">Reference proteome</keyword>
<dbReference type="RefSeq" id="WP_185053870.1">
    <property type="nucleotide sequence ID" value="NZ_BAABIX010000021.1"/>
</dbReference>
<comment type="caution">
    <text evidence="10">The sequence shown here is derived from an EMBL/GenBank/DDBJ whole genome shotgun (WGS) entry which is preliminary data.</text>
</comment>
<dbReference type="SUPFAM" id="SSF51445">
    <property type="entry name" value="(Trans)glycosidases"/>
    <property type="match status" value="1"/>
</dbReference>
<dbReference type="PANTHER" id="PTHR43053:SF3">
    <property type="entry name" value="ALPHA-GALACTOSIDASE C-RELATED"/>
    <property type="match status" value="1"/>
</dbReference>
<sequence length="725" mass="81067">MPVISLDDDGRWWALTTPASTYVINVEIDPRTGEAAPLQRYWGPALSLQAAQQMAGARRHTTSFSRPVEIEELLPVDGGCRWGVPSLQAAFGQVRSLELRLVGVSPCAEAAADRLDIALEDRHFPLEVVLSARAWHDSDVIERWVTVRRRTDADGTPVTVTRLDSGSWFLPDATGYRYSGVFGAWAEEFQLQRAPLPIGELTFTSRQGITGHQANPWIMIDPGDTTEEHGPVWGIALAWSGSWRLTATHRPEGGAAVSAGFGHEGVRWTLAPGQEITTPPVLGLYTGGGFGAASRAWHDHARRHILPTPQEERPVLYNSWEATTFDVTEAGQLALAKIAASLGVELFVVDDGWFGTRDDDTRSLGDWWPHRERFPDGLRGLFDGIRELGMKAGLWVEPEMVNADSELYQAHPEWILRMDHRRNDEKRSQLVLNFARPEVRDWALDWLDRLVTELDLDYLKWDMNRPFTQAGWPEAGPAQDLLWIEHTRNVYRVMRTLRERHPRLRIESCAGGGGRVDFGIMRYTDEVWPSDNTDPRDRQTVHHGFSQIYPISTMSAWVPDSPNPNTGRATPLRYRFHVAMSGVLGIGGDLTTWSQEDLDQASRFIRAYKSVRRVIQQGRLHRLGGIPGQERSAVQYVLGDDVVVLIYNPYGNAKRGPRWLRLAGLDPDALYEVVDAGGPGKGPGLLEPGSRYHGSVLMSVGLRSAAWEPIGADYRSDMIVLRKLG</sequence>
<dbReference type="Pfam" id="PF02065">
    <property type="entry name" value="Melibiase"/>
    <property type="match status" value="1"/>
</dbReference>
<feature type="domain" description="Glycosyl hydrolase family 36 C-terminal" evidence="8">
    <location>
        <begin position="632"/>
        <end position="721"/>
    </location>
</feature>
<proteinExistence type="inferred from homology"/>
<dbReference type="PRINTS" id="PR00743">
    <property type="entry name" value="GLHYDRLASE36"/>
</dbReference>
<organism evidence="10 11">
    <name type="scientific">Thermocatellispora tengchongensis</name>
    <dbReference type="NCBI Taxonomy" id="1073253"/>
    <lineage>
        <taxon>Bacteria</taxon>
        <taxon>Bacillati</taxon>
        <taxon>Actinomycetota</taxon>
        <taxon>Actinomycetes</taxon>
        <taxon>Streptosporangiales</taxon>
        <taxon>Streptosporangiaceae</taxon>
        <taxon>Thermocatellispora</taxon>
    </lineage>
</organism>
<dbReference type="FunFam" id="3.20.20.70:FF:000118">
    <property type="entry name" value="Alpha-galactosidase"/>
    <property type="match status" value="1"/>
</dbReference>
<evidence type="ECO:0000313" key="10">
    <source>
        <dbReference type="EMBL" id="MBB5137022.1"/>
    </source>
</evidence>
<evidence type="ECO:0000259" key="8">
    <source>
        <dbReference type="Pfam" id="PF16874"/>
    </source>
</evidence>
<evidence type="ECO:0000256" key="7">
    <source>
        <dbReference type="PIRSR" id="PIRSR005536-2"/>
    </source>
</evidence>
<dbReference type="Pfam" id="PF16874">
    <property type="entry name" value="Glyco_hydro_36C"/>
    <property type="match status" value="1"/>
</dbReference>
<protein>
    <recommendedName>
        <fullName evidence="2 5">Alpha-galactosidase</fullName>
        <ecNumber evidence="2 5">3.2.1.22</ecNumber>
    </recommendedName>
</protein>
<feature type="binding site" evidence="7">
    <location>
        <begin position="460"/>
        <end position="464"/>
    </location>
    <ligand>
        <name>substrate</name>
    </ligand>
</feature>
<comment type="similarity">
    <text evidence="5">Belongs to the glycosyl hydrolase.</text>
</comment>
<dbReference type="CDD" id="cd14791">
    <property type="entry name" value="GH36"/>
    <property type="match status" value="1"/>
</dbReference>
<feature type="binding site" evidence="7">
    <location>
        <position position="531"/>
    </location>
    <ligand>
        <name>substrate</name>
    </ligand>
</feature>
<dbReference type="InterPro" id="IPR031704">
    <property type="entry name" value="Glyco_hydro_36_N"/>
</dbReference>
<dbReference type="AlphaFoldDB" id="A0A840PCQ7"/>